<dbReference type="PROSITE" id="PS00031">
    <property type="entry name" value="NUCLEAR_REC_DBD_1"/>
    <property type="match status" value="1"/>
</dbReference>
<feature type="non-terminal residue" evidence="10">
    <location>
        <position position="71"/>
    </location>
</feature>
<keyword evidence="7" id="KW-0675">Receptor</keyword>
<dbReference type="Pfam" id="PF00105">
    <property type="entry name" value="zf-C4"/>
    <property type="match status" value="1"/>
</dbReference>
<feature type="domain" description="Nuclear receptor" evidence="9">
    <location>
        <begin position="2"/>
        <end position="71"/>
    </location>
</feature>
<dbReference type="GO" id="GO:0003700">
    <property type="term" value="F:DNA-binding transcription factor activity"/>
    <property type="evidence" value="ECO:0007669"/>
    <property type="project" value="InterPro"/>
</dbReference>
<keyword evidence="8" id="KW-0539">Nucleus</keyword>
<dbReference type="SUPFAM" id="SSF57716">
    <property type="entry name" value="Glucocorticoid receptor-like (DNA-binding domain)"/>
    <property type="match status" value="1"/>
</dbReference>
<keyword evidence="11" id="KW-1185">Reference proteome</keyword>
<evidence type="ECO:0000256" key="7">
    <source>
        <dbReference type="ARBA" id="ARBA00023170"/>
    </source>
</evidence>
<dbReference type="InterPro" id="IPR001628">
    <property type="entry name" value="Znf_hrmn_rcpt"/>
</dbReference>
<comment type="caution">
    <text evidence="10">The sequence shown here is derived from an EMBL/GenBank/DDBJ whole genome shotgun (WGS) entry which is preliminary data.</text>
</comment>
<evidence type="ECO:0000256" key="6">
    <source>
        <dbReference type="ARBA" id="ARBA00023163"/>
    </source>
</evidence>
<evidence type="ECO:0000256" key="8">
    <source>
        <dbReference type="ARBA" id="ARBA00023242"/>
    </source>
</evidence>
<dbReference type="SMART" id="SM00399">
    <property type="entry name" value="ZnF_C4"/>
    <property type="match status" value="1"/>
</dbReference>
<keyword evidence="4" id="KW-0805">Transcription regulation</keyword>
<feature type="non-terminal residue" evidence="10">
    <location>
        <position position="1"/>
    </location>
</feature>
<dbReference type="EMBL" id="BTSX01000003">
    <property type="protein sequence ID" value="GMS90939.1"/>
    <property type="molecule type" value="Genomic_DNA"/>
</dbReference>
<proteinExistence type="predicted"/>
<sequence>SKEVCEVCGDRASGHHYGVLSCEGCKAFFKRAITKDLRYECMRNNKCVITKETRSRCPSCRLNKCEKQGMR</sequence>
<keyword evidence="6" id="KW-0804">Transcription</keyword>
<evidence type="ECO:0000259" key="9">
    <source>
        <dbReference type="PROSITE" id="PS51030"/>
    </source>
</evidence>
<dbReference type="PANTHER" id="PTHR48092">
    <property type="entry name" value="KNIRPS-RELATED PROTEIN-RELATED"/>
    <property type="match status" value="1"/>
</dbReference>
<dbReference type="GO" id="GO:0008270">
    <property type="term" value="F:zinc ion binding"/>
    <property type="evidence" value="ECO:0007669"/>
    <property type="project" value="UniProtKB-KW"/>
</dbReference>
<dbReference type="InterPro" id="IPR013088">
    <property type="entry name" value="Znf_NHR/GATA"/>
</dbReference>
<dbReference type="Proteomes" id="UP001432027">
    <property type="component" value="Unassembled WGS sequence"/>
</dbReference>
<evidence type="ECO:0000256" key="4">
    <source>
        <dbReference type="ARBA" id="ARBA00023015"/>
    </source>
</evidence>
<evidence type="ECO:0000256" key="1">
    <source>
        <dbReference type="ARBA" id="ARBA00022723"/>
    </source>
</evidence>
<gene>
    <name evidence="10" type="ORF">PENTCL1PPCAC_13114</name>
</gene>
<evidence type="ECO:0000256" key="2">
    <source>
        <dbReference type="ARBA" id="ARBA00022771"/>
    </source>
</evidence>
<dbReference type="AlphaFoldDB" id="A0AAV5TDR7"/>
<keyword evidence="5" id="KW-0238">DNA-binding</keyword>
<evidence type="ECO:0000256" key="3">
    <source>
        <dbReference type="ARBA" id="ARBA00022833"/>
    </source>
</evidence>
<evidence type="ECO:0000313" key="10">
    <source>
        <dbReference type="EMBL" id="GMS90939.1"/>
    </source>
</evidence>
<dbReference type="PROSITE" id="PS51030">
    <property type="entry name" value="NUCLEAR_REC_DBD_2"/>
    <property type="match status" value="1"/>
</dbReference>
<keyword evidence="1" id="KW-0479">Metal-binding</keyword>
<protein>
    <recommendedName>
        <fullName evidence="9">Nuclear receptor domain-containing protein</fullName>
    </recommendedName>
</protein>
<evidence type="ECO:0000313" key="11">
    <source>
        <dbReference type="Proteomes" id="UP001432027"/>
    </source>
</evidence>
<name>A0AAV5TDR7_9BILA</name>
<keyword evidence="3" id="KW-0862">Zinc</keyword>
<evidence type="ECO:0000256" key="5">
    <source>
        <dbReference type="ARBA" id="ARBA00023125"/>
    </source>
</evidence>
<dbReference type="Gene3D" id="3.30.50.10">
    <property type="entry name" value="Erythroid Transcription Factor GATA-1, subunit A"/>
    <property type="match status" value="1"/>
</dbReference>
<dbReference type="PRINTS" id="PR00047">
    <property type="entry name" value="STROIDFINGER"/>
</dbReference>
<accession>A0AAV5TDR7</accession>
<reference evidence="10" key="1">
    <citation type="submission" date="2023-10" db="EMBL/GenBank/DDBJ databases">
        <title>Genome assembly of Pristionchus species.</title>
        <authorList>
            <person name="Yoshida K."/>
            <person name="Sommer R.J."/>
        </authorList>
    </citation>
    <scope>NUCLEOTIDE SEQUENCE</scope>
    <source>
        <strain evidence="10">RS0144</strain>
    </source>
</reference>
<dbReference type="InterPro" id="IPR050200">
    <property type="entry name" value="Nuclear_hormone_rcpt_NR3"/>
</dbReference>
<dbReference type="GO" id="GO:0043565">
    <property type="term" value="F:sequence-specific DNA binding"/>
    <property type="evidence" value="ECO:0007669"/>
    <property type="project" value="InterPro"/>
</dbReference>
<organism evidence="10 11">
    <name type="scientific">Pristionchus entomophagus</name>
    <dbReference type="NCBI Taxonomy" id="358040"/>
    <lineage>
        <taxon>Eukaryota</taxon>
        <taxon>Metazoa</taxon>
        <taxon>Ecdysozoa</taxon>
        <taxon>Nematoda</taxon>
        <taxon>Chromadorea</taxon>
        <taxon>Rhabditida</taxon>
        <taxon>Rhabditina</taxon>
        <taxon>Diplogasteromorpha</taxon>
        <taxon>Diplogasteroidea</taxon>
        <taxon>Neodiplogasteridae</taxon>
        <taxon>Pristionchus</taxon>
    </lineage>
</organism>
<keyword evidence="2" id="KW-0863">Zinc-finger</keyword>